<evidence type="ECO:0000256" key="4">
    <source>
        <dbReference type="ARBA" id="ARBA00022481"/>
    </source>
</evidence>
<dbReference type="Proteomes" id="UP001184828">
    <property type="component" value="Unassembled WGS sequence"/>
</dbReference>
<feature type="domain" description="General secretion pathway GspH" evidence="11">
    <location>
        <begin position="49"/>
        <end position="179"/>
    </location>
</feature>
<accession>A0AAE3XXI2</accession>
<reference evidence="12" key="1">
    <citation type="submission" date="2023-07" db="EMBL/GenBank/DDBJ databases">
        <title>Sorghum-associated microbial communities from plants grown in Nebraska, USA.</title>
        <authorList>
            <person name="Schachtman D."/>
        </authorList>
    </citation>
    <scope>NUCLEOTIDE SEQUENCE</scope>
    <source>
        <strain evidence="12">DS2114</strain>
    </source>
</reference>
<keyword evidence="8" id="KW-0472">Membrane</keyword>
<evidence type="ECO:0000313" key="13">
    <source>
        <dbReference type="Proteomes" id="UP001184828"/>
    </source>
</evidence>
<keyword evidence="5" id="KW-0997">Cell inner membrane</keyword>
<evidence type="ECO:0000313" key="12">
    <source>
        <dbReference type="EMBL" id="MDR6425677.1"/>
    </source>
</evidence>
<comment type="subcellular location">
    <subcellularLocation>
        <location evidence="1">Cell inner membrane</location>
        <topology evidence="1">Single-pass membrane protein</topology>
    </subcellularLocation>
</comment>
<dbReference type="NCBIfam" id="TIGR02532">
    <property type="entry name" value="IV_pilin_GFxxxE"/>
    <property type="match status" value="1"/>
</dbReference>
<dbReference type="GO" id="GO:0015628">
    <property type="term" value="P:protein secretion by the type II secretion system"/>
    <property type="evidence" value="ECO:0007669"/>
    <property type="project" value="InterPro"/>
</dbReference>
<evidence type="ECO:0000256" key="1">
    <source>
        <dbReference type="ARBA" id="ARBA00004377"/>
    </source>
</evidence>
<evidence type="ECO:0000256" key="2">
    <source>
        <dbReference type="ARBA" id="ARBA00021549"/>
    </source>
</evidence>
<dbReference type="InterPro" id="IPR022346">
    <property type="entry name" value="T2SS_GspH"/>
</dbReference>
<keyword evidence="6" id="KW-0812">Transmembrane</keyword>
<dbReference type="GO" id="GO:0015627">
    <property type="term" value="C:type II protein secretion system complex"/>
    <property type="evidence" value="ECO:0007669"/>
    <property type="project" value="InterPro"/>
</dbReference>
<organism evidence="12 13">
    <name type="scientific">Variovorax paradoxus</name>
    <dbReference type="NCBI Taxonomy" id="34073"/>
    <lineage>
        <taxon>Bacteria</taxon>
        <taxon>Pseudomonadati</taxon>
        <taxon>Pseudomonadota</taxon>
        <taxon>Betaproteobacteria</taxon>
        <taxon>Burkholderiales</taxon>
        <taxon>Comamonadaceae</taxon>
        <taxon>Variovorax</taxon>
    </lineage>
</organism>
<dbReference type="Gene3D" id="3.55.40.10">
    <property type="entry name" value="minor pseudopilin epsh domain"/>
    <property type="match status" value="1"/>
</dbReference>
<dbReference type="RefSeq" id="WP_209500253.1">
    <property type="nucleotide sequence ID" value="NZ_JAVDQZ010000002.1"/>
</dbReference>
<evidence type="ECO:0000256" key="6">
    <source>
        <dbReference type="ARBA" id="ARBA00022692"/>
    </source>
</evidence>
<dbReference type="AlphaFoldDB" id="A0AAE3XXI2"/>
<keyword evidence="4" id="KW-0488">Methylation</keyword>
<proteinExistence type="inferred from homology"/>
<keyword evidence="7" id="KW-1133">Transmembrane helix</keyword>
<dbReference type="SUPFAM" id="SSF54523">
    <property type="entry name" value="Pili subunits"/>
    <property type="match status" value="1"/>
</dbReference>
<gene>
    <name evidence="12" type="ORF">J2738_001806</name>
</gene>
<evidence type="ECO:0000256" key="3">
    <source>
        <dbReference type="ARBA" id="ARBA00022475"/>
    </source>
</evidence>
<sequence>MLSSRFFMRQRGFTIVELAVTIAVLALILALAMPSIGTWMDNSRIRNTTESLQNGLLAARSEAIRRNQNVSFFLVSLNDSGAMDNTCALSTESGSWVISVTSPVGKCASAPSTTDAPMIVETRALGDGGGGVKVTADNDTVTFNSFGRVVSAAGSFITQIDVTGPRDGTRYRNLRLNLTASGAVRMCDPSVPSTATTDPRLCPAESK</sequence>
<dbReference type="InterPro" id="IPR012902">
    <property type="entry name" value="N_methyl_site"/>
</dbReference>
<evidence type="ECO:0000256" key="8">
    <source>
        <dbReference type="ARBA" id="ARBA00023136"/>
    </source>
</evidence>
<comment type="similarity">
    <text evidence="9">Belongs to the GSP H family.</text>
</comment>
<evidence type="ECO:0000256" key="10">
    <source>
        <dbReference type="ARBA" id="ARBA00030775"/>
    </source>
</evidence>
<keyword evidence="3" id="KW-1003">Cell membrane</keyword>
<dbReference type="InterPro" id="IPR045584">
    <property type="entry name" value="Pilin-like"/>
</dbReference>
<dbReference type="GO" id="GO:0005886">
    <property type="term" value="C:plasma membrane"/>
    <property type="evidence" value="ECO:0007669"/>
    <property type="project" value="UniProtKB-SubCell"/>
</dbReference>
<evidence type="ECO:0000256" key="5">
    <source>
        <dbReference type="ARBA" id="ARBA00022519"/>
    </source>
</evidence>
<evidence type="ECO:0000256" key="9">
    <source>
        <dbReference type="ARBA" id="ARBA00025772"/>
    </source>
</evidence>
<name>A0AAE3XXI2_VARPD</name>
<evidence type="ECO:0000259" key="11">
    <source>
        <dbReference type="Pfam" id="PF12019"/>
    </source>
</evidence>
<protein>
    <recommendedName>
        <fullName evidence="2">Type II secretion system protein H</fullName>
    </recommendedName>
    <alternativeName>
        <fullName evidence="10">General secretion pathway protein H</fullName>
    </alternativeName>
</protein>
<dbReference type="Pfam" id="PF07963">
    <property type="entry name" value="N_methyl"/>
    <property type="match status" value="1"/>
</dbReference>
<comment type="caution">
    <text evidence="12">The sequence shown here is derived from an EMBL/GenBank/DDBJ whole genome shotgun (WGS) entry which is preliminary data.</text>
</comment>
<evidence type="ECO:0000256" key="7">
    <source>
        <dbReference type="ARBA" id="ARBA00022989"/>
    </source>
</evidence>
<dbReference type="EMBL" id="JAVDQZ010000002">
    <property type="protein sequence ID" value="MDR6425677.1"/>
    <property type="molecule type" value="Genomic_DNA"/>
</dbReference>
<dbReference type="Pfam" id="PF12019">
    <property type="entry name" value="GspH"/>
    <property type="match status" value="1"/>
</dbReference>